<protein>
    <submittedName>
        <fullName evidence="4">Two-component system LytT family response regulator</fullName>
    </submittedName>
</protein>
<evidence type="ECO:0000256" key="1">
    <source>
        <dbReference type="PROSITE-ProRule" id="PRU00169"/>
    </source>
</evidence>
<keyword evidence="5" id="KW-1185">Reference proteome</keyword>
<evidence type="ECO:0000259" key="3">
    <source>
        <dbReference type="PROSITE" id="PS50930"/>
    </source>
</evidence>
<evidence type="ECO:0000313" key="4">
    <source>
        <dbReference type="EMBL" id="MBB5282635.1"/>
    </source>
</evidence>
<dbReference type="Proteomes" id="UP000557307">
    <property type="component" value="Unassembled WGS sequence"/>
</dbReference>
<dbReference type="SUPFAM" id="SSF52172">
    <property type="entry name" value="CheY-like"/>
    <property type="match status" value="1"/>
</dbReference>
<dbReference type="InterPro" id="IPR046947">
    <property type="entry name" value="LytR-like"/>
</dbReference>
<proteinExistence type="predicted"/>
<dbReference type="PANTHER" id="PTHR37299:SF1">
    <property type="entry name" value="STAGE 0 SPORULATION PROTEIN A HOMOLOG"/>
    <property type="match status" value="1"/>
</dbReference>
<reference evidence="4 5" key="1">
    <citation type="submission" date="2020-08" db="EMBL/GenBank/DDBJ databases">
        <title>Genomic Encyclopedia of Type Strains, Phase IV (KMG-IV): sequencing the most valuable type-strain genomes for metagenomic binning, comparative biology and taxonomic classification.</title>
        <authorList>
            <person name="Goeker M."/>
        </authorList>
    </citation>
    <scope>NUCLEOTIDE SEQUENCE [LARGE SCALE GENOMIC DNA]</scope>
    <source>
        <strain evidence="4 5">DSM 105074</strain>
    </source>
</reference>
<feature type="modified residue" description="4-aspartylphosphate" evidence="1">
    <location>
        <position position="54"/>
    </location>
</feature>
<dbReference type="RefSeq" id="WP_184171105.1">
    <property type="nucleotide sequence ID" value="NZ_JACHGF010000001.1"/>
</dbReference>
<dbReference type="Pfam" id="PF00072">
    <property type="entry name" value="Response_reg"/>
    <property type="match status" value="1"/>
</dbReference>
<comment type="caution">
    <text evidence="4">The sequence shown here is derived from an EMBL/GenBank/DDBJ whole genome shotgun (WGS) entry which is preliminary data.</text>
</comment>
<dbReference type="EMBL" id="JACHGF010000001">
    <property type="protein sequence ID" value="MBB5282635.1"/>
    <property type="molecule type" value="Genomic_DNA"/>
</dbReference>
<dbReference type="InterPro" id="IPR007492">
    <property type="entry name" value="LytTR_DNA-bd_dom"/>
</dbReference>
<dbReference type="InterPro" id="IPR011006">
    <property type="entry name" value="CheY-like_superfamily"/>
</dbReference>
<dbReference type="AlphaFoldDB" id="A0A840TI59"/>
<evidence type="ECO:0000259" key="2">
    <source>
        <dbReference type="PROSITE" id="PS50110"/>
    </source>
</evidence>
<dbReference type="InterPro" id="IPR001789">
    <property type="entry name" value="Sig_transdc_resp-reg_receiver"/>
</dbReference>
<dbReference type="GO" id="GO:0003677">
    <property type="term" value="F:DNA binding"/>
    <property type="evidence" value="ECO:0007669"/>
    <property type="project" value="InterPro"/>
</dbReference>
<accession>A0A840TI59</accession>
<feature type="domain" description="Response regulatory" evidence="2">
    <location>
        <begin position="2"/>
        <end position="115"/>
    </location>
</feature>
<dbReference type="SMART" id="SM00448">
    <property type="entry name" value="REC"/>
    <property type="match status" value="1"/>
</dbReference>
<gene>
    <name evidence="4" type="ORF">HNQ92_000756</name>
</gene>
<feature type="domain" description="HTH LytTR-type" evidence="3">
    <location>
        <begin position="146"/>
        <end position="249"/>
    </location>
</feature>
<dbReference type="Pfam" id="PF04397">
    <property type="entry name" value="LytTR"/>
    <property type="match status" value="1"/>
</dbReference>
<dbReference type="Gene3D" id="2.40.50.1020">
    <property type="entry name" value="LytTr DNA-binding domain"/>
    <property type="match status" value="1"/>
</dbReference>
<evidence type="ECO:0000313" key="5">
    <source>
        <dbReference type="Proteomes" id="UP000557307"/>
    </source>
</evidence>
<organism evidence="4 5">
    <name type="scientific">Rhabdobacter roseus</name>
    <dbReference type="NCBI Taxonomy" id="1655419"/>
    <lineage>
        <taxon>Bacteria</taxon>
        <taxon>Pseudomonadati</taxon>
        <taxon>Bacteroidota</taxon>
        <taxon>Cytophagia</taxon>
        <taxon>Cytophagales</taxon>
        <taxon>Cytophagaceae</taxon>
        <taxon>Rhabdobacter</taxon>
    </lineage>
</organism>
<dbReference type="SMART" id="SM00850">
    <property type="entry name" value="LytTR"/>
    <property type="match status" value="1"/>
</dbReference>
<name>A0A840TI59_9BACT</name>
<dbReference type="PANTHER" id="PTHR37299">
    <property type="entry name" value="TRANSCRIPTIONAL REGULATOR-RELATED"/>
    <property type="match status" value="1"/>
</dbReference>
<dbReference type="PROSITE" id="PS50930">
    <property type="entry name" value="HTH_LYTTR"/>
    <property type="match status" value="1"/>
</dbReference>
<dbReference type="GO" id="GO:0000156">
    <property type="term" value="F:phosphorelay response regulator activity"/>
    <property type="evidence" value="ECO:0007669"/>
    <property type="project" value="InterPro"/>
</dbReference>
<keyword evidence="1" id="KW-0597">Phosphoprotein</keyword>
<dbReference type="PROSITE" id="PS50110">
    <property type="entry name" value="RESPONSE_REGULATORY"/>
    <property type="match status" value="1"/>
</dbReference>
<sequence length="250" mass="28207">MKAVIIEDEFHSREFLKSVVTAWCEGVEIVGTAESVPEGVALIEAVAPELVFLDIEMQSGTGFDLLQQVRNRDFEVIFTTAYDHYAIQAIKYSAIDYLLKPIDLDELQAAVAKVRERRPGQVAPVNEALELLLATLKNPATEPTKITLATSEGLEFVPLEQIIRLEAAGAYTTFFLKEGKKIMVSKNLKEYENLLPARRFFRIHNSHMINIDEVKKMLKTDGGYAVMNDGATVMISPKKKEEFLQRIMQR</sequence>
<dbReference type="Gene3D" id="3.40.50.2300">
    <property type="match status" value="1"/>
</dbReference>